<dbReference type="EMBL" id="FLQY01000094">
    <property type="protein sequence ID" value="SBT06252.1"/>
    <property type="molecule type" value="Genomic_DNA"/>
</dbReference>
<name>A0A1A8XP84_9RHOO</name>
<feature type="signal peptide" evidence="1">
    <location>
        <begin position="1"/>
        <end position="20"/>
    </location>
</feature>
<dbReference type="Proteomes" id="UP000199600">
    <property type="component" value="Unassembled WGS sequence"/>
</dbReference>
<protein>
    <recommendedName>
        <fullName evidence="4">Lipoprotein</fullName>
    </recommendedName>
</protein>
<evidence type="ECO:0000313" key="2">
    <source>
        <dbReference type="EMBL" id="SBT06252.1"/>
    </source>
</evidence>
<accession>A0A1A8XP84</accession>
<dbReference type="RefSeq" id="WP_186410441.1">
    <property type="nucleotide sequence ID" value="NZ_FLQY01000094.1"/>
</dbReference>
<organism evidence="2 3">
    <name type="scientific">Candidatus Propionivibrio aalborgensis</name>
    <dbReference type="NCBI Taxonomy" id="1860101"/>
    <lineage>
        <taxon>Bacteria</taxon>
        <taxon>Pseudomonadati</taxon>
        <taxon>Pseudomonadota</taxon>
        <taxon>Betaproteobacteria</taxon>
        <taxon>Rhodocyclales</taxon>
        <taxon>Rhodocyclaceae</taxon>
        <taxon>Propionivibrio</taxon>
    </lineage>
</organism>
<keyword evidence="3" id="KW-1185">Reference proteome</keyword>
<evidence type="ECO:0000313" key="3">
    <source>
        <dbReference type="Proteomes" id="UP000199600"/>
    </source>
</evidence>
<evidence type="ECO:0008006" key="4">
    <source>
        <dbReference type="Google" id="ProtNLM"/>
    </source>
</evidence>
<evidence type="ECO:0000256" key="1">
    <source>
        <dbReference type="SAM" id="SignalP"/>
    </source>
</evidence>
<proteinExistence type="predicted"/>
<sequence>MVFSRVAPRWLPFLLLPFLAACSDQRASFEIKGSAHALTLIRVTGMPWAKMAKYDIVAARMPDCMRRHAMPEAGLDAKVEVYSPGNDAWILKQDGRMFVVETRTCEGFANLDKAPESGLGPLMGTFEMRKDTLVFVAAPKVEAPATSAPPPAAEPAPATN</sequence>
<gene>
    <name evidence="2" type="ORF">PROAA_1830003</name>
</gene>
<dbReference type="PROSITE" id="PS51257">
    <property type="entry name" value="PROKAR_LIPOPROTEIN"/>
    <property type="match status" value="1"/>
</dbReference>
<dbReference type="AlphaFoldDB" id="A0A1A8XP84"/>
<keyword evidence="1" id="KW-0732">Signal</keyword>
<reference evidence="2 3" key="1">
    <citation type="submission" date="2016-06" db="EMBL/GenBank/DDBJ databases">
        <authorList>
            <person name="Kjaerup R.B."/>
            <person name="Dalgaard T.S."/>
            <person name="Juul-Madsen H.R."/>
        </authorList>
    </citation>
    <scope>NUCLEOTIDE SEQUENCE [LARGE SCALE GENOMIC DNA]</scope>
    <source>
        <strain evidence="2">2</strain>
    </source>
</reference>
<feature type="chain" id="PRO_5008381599" description="Lipoprotein" evidence="1">
    <location>
        <begin position="21"/>
        <end position="160"/>
    </location>
</feature>